<keyword evidence="1" id="KW-0597">Phosphoprotein</keyword>
<dbReference type="InterPro" id="IPR000253">
    <property type="entry name" value="FHA_dom"/>
</dbReference>
<evidence type="ECO:0000259" key="2">
    <source>
        <dbReference type="PROSITE" id="PS50006"/>
    </source>
</evidence>
<dbReference type="InterPro" id="IPR008984">
    <property type="entry name" value="SMAD_FHA_dom_sf"/>
</dbReference>
<evidence type="ECO:0000313" key="3">
    <source>
        <dbReference type="EMBL" id="GAF48601.1"/>
    </source>
</evidence>
<dbReference type="Pfam" id="PF00498">
    <property type="entry name" value="FHA"/>
    <property type="match status" value="1"/>
</dbReference>
<dbReference type="Gene3D" id="2.60.200.20">
    <property type="match status" value="1"/>
</dbReference>
<dbReference type="AlphaFoldDB" id="X0QCH9"/>
<dbReference type="OrthoDB" id="3078176at2"/>
<protein>
    <recommendedName>
        <fullName evidence="2">FHA domain-containing protein</fullName>
    </recommendedName>
</protein>
<comment type="caution">
    <text evidence="3">The sequence shown here is derived from an EMBL/GenBank/DDBJ whole genome shotgun (WGS) entry which is preliminary data.</text>
</comment>
<gene>
    <name evidence="3" type="ORF">RW1_056_00290</name>
</gene>
<evidence type="ECO:0000256" key="1">
    <source>
        <dbReference type="ARBA" id="ARBA00022553"/>
    </source>
</evidence>
<proteinExistence type="predicted"/>
<dbReference type="SUPFAM" id="SSF49879">
    <property type="entry name" value="SMAD/FHA domain"/>
    <property type="match status" value="1"/>
</dbReference>
<name>X0QCH9_RHOWR</name>
<dbReference type="RefSeq" id="WP_081792604.1">
    <property type="nucleotide sequence ID" value="NZ_BAWF01000056.1"/>
</dbReference>
<dbReference type="Proteomes" id="UP000019491">
    <property type="component" value="Unassembled WGS sequence"/>
</dbReference>
<keyword evidence="4" id="KW-1185">Reference proteome</keyword>
<dbReference type="PROSITE" id="PS50006">
    <property type="entry name" value="FHA_DOMAIN"/>
    <property type="match status" value="1"/>
</dbReference>
<sequence>MNRIERARLCYTDGEGRERQLTLSADIRRVTVGRSHRSGLALTWDRTVSRLHAAIEWIGTGWSVIDDGLSRNGTFVNGERLAGRRRLRSGDIIQIGVTAVTFAGQHHPGPGTPQVRAFIAALAKHRLIFDEDVALAYLSALDGAASENNQFRYTDERLEQEAHDLADRVRQSMPDSAAERDHYAFTLTSTGDLLEKLSRSMMIMLEAQAAGALPAALPFADLANIYITTVQELSKAITVDPLPAWTPGGARYPLIGSVVIEGMATLFEALGSLLLDHGYLPTHALCGEDPLALATKAIARASALRSPRR</sequence>
<feature type="domain" description="FHA" evidence="2">
    <location>
        <begin position="30"/>
        <end position="81"/>
    </location>
</feature>
<dbReference type="SMART" id="SM00240">
    <property type="entry name" value="FHA"/>
    <property type="match status" value="1"/>
</dbReference>
<dbReference type="CDD" id="cd00060">
    <property type="entry name" value="FHA"/>
    <property type="match status" value="1"/>
</dbReference>
<evidence type="ECO:0000313" key="4">
    <source>
        <dbReference type="Proteomes" id="UP000019491"/>
    </source>
</evidence>
<dbReference type="EMBL" id="BAWF01000056">
    <property type="protein sequence ID" value="GAF48601.1"/>
    <property type="molecule type" value="Genomic_DNA"/>
</dbReference>
<reference evidence="3 4" key="1">
    <citation type="submission" date="2014-02" db="EMBL/GenBank/DDBJ databases">
        <title>Whole genome shotgun sequence of Rhodococcus wratislaviensis NBRC 100605.</title>
        <authorList>
            <person name="Hosoyama A."/>
            <person name="Tsuchikane K."/>
            <person name="Yoshida I."/>
            <person name="Ohji S."/>
            <person name="Ichikawa N."/>
            <person name="Yamazoe A."/>
            <person name="Fujita N."/>
        </authorList>
    </citation>
    <scope>NUCLEOTIDE SEQUENCE [LARGE SCALE GENOMIC DNA]</scope>
    <source>
        <strain evidence="3 4">NBRC 100605</strain>
    </source>
</reference>
<organism evidence="3 4">
    <name type="scientific">Rhodococcus wratislaviensis NBRC 100605</name>
    <dbReference type="NCBI Taxonomy" id="1219028"/>
    <lineage>
        <taxon>Bacteria</taxon>
        <taxon>Bacillati</taxon>
        <taxon>Actinomycetota</taxon>
        <taxon>Actinomycetes</taxon>
        <taxon>Mycobacteriales</taxon>
        <taxon>Nocardiaceae</taxon>
        <taxon>Rhodococcus</taxon>
    </lineage>
</organism>
<accession>X0QCH9</accession>